<feature type="transmembrane region" description="Helical" evidence="1">
    <location>
        <begin position="44"/>
        <end position="63"/>
    </location>
</feature>
<dbReference type="STRING" id="1631249.BQ8794_490017"/>
<dbReference type="RefSeq" id="WP_077381087.1">
    <property type="nucleotide sequence ID" value="NZ_FTPD01000044.1"/>
</dbReference>
<keyword evidence="3" id="KW-1185">Reference proteome</keyword>
<name>A0A1R3VHK2_9HYPH</name>
<protein>
    <recommendedName>
        <fullName evidence="4">DUF4239 domain-containing protein</fullName>
    </recommendedName>
</protein>
<sequence>MSTLAISVIVFVCVLGGALLGMYLTRLLPQHQLSGDAKDVIKVSMAMVATLAALVLGLMTASAKSSLDDKESKLRDIAAQIILLDRTMALYGAETREHRDLFKRLVAARVNQIWPEENAVGVAPEVIGSDTGIGLLQQKILALSPQNDAQRWFQSTALQISRDIAAAQWSTFQQVGSRIHWPFLVIVVFWLTVVFASFGLFAPQNPVTVSALCVAALAVAGAIYLILSMDQPYGGLIKISSAPARAALDQLGR</sequence>
<organism evidence="2 3">
    <name type="scientific">Mesorhizobium prunaredense</name>
    <dbReference type="NCBI Taxonomy" id="1631249"/>
    <lineage>
        <taxon>Bacteria</taxon>
        <taxon>Pseudomonadati</taxon>
        <taxon>Pseudomonadota</taxon>
        <taxon>Alphaproteobacteria</taxon>
        <taxon>Hyphomicrobiales</taxon>
        <taxon>Phyllobacteriaceae</taxon>
        <taxon>Mesorhizobium</taxon>
    </lineage>
</organism>
<keyword evidence="1" id="KW-1133">Transmembrane helix</keyword>
<dbReference type="AlphaFoldDB" id="A0A1R3VHK2"/>
<dbReference type="Proteomes" id="UP000188388">
    <property type="component" value="Unassembled WGS sequence"/>
</dbReference>
<accession>A0A1R3VHK2</accession>
<evidence type="ECO:0000256" key="1">
    <source>
        <dbReference type="SAM" id="Phobius"/>
    </source>
</evidence>
<gene>
    <name evidence="2" type="ORF">BQ8794_490017</name>
</gene>
<evidence type="ECO:0008006" key="4">
    <source>
        <dbReference type="Google" id="ProtNLM"/>
    </source>
</evidence>
<dbReference type="EMBL" id="FTPD01000044">
    <property type="protein sequence ID" value="SIT57897.1"/>
    <property type="molecule type" value="Genomic_DNA"/>
</dbReference>
<evidence type="ECO:0000313" key="3">
    <source>
        <dbReference type="Proteomes" id="UP000188388"/>
    </source>
</evidence>
<feature type="transmembrane region" description="Helical" evidence="1">
    <location>
        <begin position="181"/>
        <end position="201"/>
    </location>
</feature>
<dbReference type="Pfam" id="PF14023">
    <property type="entry name" value="Bestrophin-like"/>
    <property type="match status" value="1"/>
</dbReference>
<evidence type="ECO:0000313" key="2">
    <source>
        <dbReference type="EMBL" id="SIT57897.1"/>
    </source>
</evidence>
<reference evidence="3" key="1">
    <citation type="submission" date="2017-01" db="EMBL/GenBank/DDBJ databases">
        <authorList>
            <person name="Brunel B."/>
        </authorList>
    </citation>
    <scope>NUCLEOTIDE SEQUENCE [LARGE SCALE GENOMIC DNA]</scope>
</reference>
<feature type="transmembrane region" description="Helical" evidence="1">
    <location>
        <begin position="207"/>
        <end position="227"/>
    </location>
</feature>
<proteinExistence type="predicted"/>
<keyword evidence="1" id="KW-0812">Transmembrane</keyword>
<keyword evidence="1" id="KW-0472">Membrane</keyword>
<dbReference type="InterPro" id="IPR025333">
    <property type="entry name" value="DUF4239"/>
</dbReference>